<keyword evidence="1" id="KW-0472">Membrane</keyword>
<sequence length="99" mass="11626">MNEHNLSIFQLFFDTTDILTNQMVLILGNEISRIERFHTAGRLDPYPDINYPLPKLNHGIYTHATKYVHMRLGIIISMVMHWFAARQFLNQVLMLLIPT</sequence>
<accession>U4KUG7</accession>
<feature type="transmembrane region" description="Helical" evidence="1">
    <location>
        <begin position="72"/>
        <end position="89"/>
    </location>
</feature>
<protein>
    <submittedName>
        <fullName evidence="2">Uncharacterized protein</fullName>
    </submittedName>
</protein>
<keyword evidence="1" id="KW-0812">Transmembrane</keyword>
<dbReference type="EMBL" id="HF935200">
    <property type="protein sequence ID" value="CCX04376.1"/>
    <property type="molecule type" value="Genomic_DNA"/>
</dbReference>
<evidence type="ECO:0000313" key="2">
    <source>
        <dbReference type="EMBL" id="CCX04376.1"/>
    </source>
</evidence>
<evidence type="ECO:0000256" key="1">
    <source>
        <dbReference type="SAM" id="Phobius"/>
    </source>
</evidence>
<name>U4KUG7_PYROM</name>
<organism evidence="2 3">
    <name type="scientific">Pyronema omphalodes (strain CBS 100304)</name>
    <name type="common">Pyronema confluens</name>
    <dbReference type="NCBI Taxonomy" id="1076935"/>
    <lineage>
        <taxon>Eukaryota</taxon>
        <taxon>Fungi</taxon>
        <taxon>Dikarya</taxon>
        <taxon>Ascomycota</taxon>
        <taxon>Pezizomycotina</taxon>
        <taxon>Pezizomycetes</taxon>
        <taxon>Pezizales</taxon>
        <taxon>Pyronemataceae</taxon>
        <taxon>Pyronema</taxon>
    </lineage>
</organism>
<evidence type="ECO:0000313" key="3">
    <source>
        <dbReference type="Proteomes" id="UP000018144"/>
    </source>
</evidence>
<dbReference type="AlphaFoldDB" id="U4KUG7"/>
<keyword evidence="3" id="KW-1185">Reference proteome</keyword>
<dbReference type="Proteomes" id="UP000018144">
    <property type="component" value="Unassembled WGS sequence"/>
</dbReference>
<gene>
    <name evidence="2" type="ORF">PCON_01953</name>
</gene>
<proteinExistence type="predicted"/>
<reference evidence="2 3" key="1">
    <citation type="journal article" date="2013" name="PLoS Genet.">
        <title>The genome and development-dependent transcriptomes of Pyronema confluens: a window into fungal evolution.</title>
        <authorList>
            <person name="Traeger S."/>
            <person name="Altegoer F."/>
            <person name="Freitag M."/>
            <person name="Gabaldon T."/>
            <person name="Kempken F."/>
            <person name="Kumar A."/>
            <person name="Marcet-Houben M."/>
            <person name="Poggeler S."/>
            <person name="Stajich J.E."/>
            <person name="Nowrousian M."/>
        </authorList>
    </citation>
    <scope>NUCLEOTIDE SEQUENCE [LARGE SCALE GENOMIC DNA]</scope>
    <source>
        <strain evidence="3">CBS 100304</strain>
        <tissue evidence="2">Vegetative mycelium</tissue>
    </source>
</reference>
<keyword evidence="1" id="KW-1133">Transmembrane helix</keyword>